<evidence type="ECO:0000256" key="13">
    <source>
        <dbReference type="ARBA" id="ARBA00075987"/>
    </source>
</evidence>
<protein>
    <recommendedName>
        <fullName evidence="12">dITP/XTP pyrophosphatase</fullName>
        <ecNumber evidence="11">3.6.1.66</ecNumber>
    </recommendedName>
    <alternativeName>
        <fullName evidence="13">Non-canonical purine NTP pyrophosphatase</fullName>
    </alternativeName>
    <alternativeName>
        <fullName evidence="14">Non-standard purine NTP pyrophosphatase</fullName>
    </alternativeName>
    <alternativeName>
        <fullName evidence="16">Nucleoside-triphosphate diphosphatase</fullName>
    </alternativeName>
    <alternativeName>
        <fullName evidence="15">Nucleoside-triphosphate pyrophosphatase</fullName>
    </alternativeName>
</protein>
<dbReference type="GO" id="GO:0005829">
    <property type="term" value="C:cytosol"/>
    <property type="evidence" value="ECO:0007669"/>
    <property type="project" value="TreeGrafter"/>
</dbReference>
<comment type="catalytic activity">
    <reaction evidence="10">
        <text>XTP + H2O = XMP + diphosphate + H(+)</text>
        <dbReference type="Rhea" id="RHEA:28610"/>
        <dbReference type="ChEBI" id="CHEBI:15377"/>
        <dbReference type="ChEBI" id="CHEBI:15378"/>
        <dbReference type="ChEBI" id="CHEBI:33019"/>
        <dbReference type="ChEBI" id="CHEBI:57464"/>
        <dbReference type="ChEBI" id="CHEBI:61314"/>
        <dbReference type="EC" id="3.6.1.66"/>
    </reaction>
</comment>
<dbReference type="GO" id="GO:0036220">
    <property type="term" value="F:ITP diphosphatase activity"/>
    <property type="evidence" value="ECO:0007669"/>
    <property type="project" value="UniProtKB-EC"/>
</dbReference>
<reference evidence="17" key="1">
    <citation type="submission" date="2018-05" db="EMBL/GenBank/DDBJ databases">
        <authorList>
            <person name="Lanie J.A."/>
            <person name="Ng W.-L."/>
            <person name="Kazmierczak K.M."/>
            <person name="Andrzejewski T.M."/>
            <person name="Davidsen T.M."/>
            <person name="Wayne K.J."/>
            <person name="Tettelin H."/>
            <person name="Glass J.I."/>
            <person name="Rusch D."/>
            <person name="Podicherti R."/>
            <person name="Tsui H.-C.T."/>
            <person name="Winkler M.E."/>
        </authorList>
    </citation>
    <scope>NUCLEOTIDE SEQUENCE</scope>
</reference>
<dbReference type="GO" id="GO:0000166">
    <property type="term" value="F:nucleotide binding"/>
    <property type="evidence" value="ECO:0007669"/>
    <property type="project" value="UniProtKB-KW"/>
</dbReference>
<sequence length="200" mass="22367">MRELRALLSETDLECKSQAEYRVPEVPETGQTFFENALIKARNACRYSGLPSIADDSGLVVDCLQGAPGVHSARFAGEKATDSDNLKKLLQSVEEFSAEERTARFQCAMVYLRSESDPSPLISVGTWEGRISMTERGRHGFGYDPVFLVIGLKCTSAELEPQEKNRLSHRGQALRQLVEQLRKEHLLHRQNTAQRSTNSA</sequence>
<keyword evidence="8" id="KW-0546">Nucleotide metabolism</keyword>
<evidence type="ECO:0000256" key="11">
    <source>
        <dbReference type="ARBA" id="ARBA00066468"/>
    </source>
</evidence>
<dbReference type="GO" id="GO:0009146">
    <property type="term" value="P:purine nucleoside triphosphate catabolic process"/>
    <property type="evidence" value="ECO:0007669"/>
    <property type="project" value="UniProtKB-ARBA"/>
</dbReference>
<dbReference type="InterPro" id="IPR020922">
    <property type="entry name" value="dITP/XTP_pyrophosphatase"/>
</dbReference>
<dbReference type="HAMAP" id="MF_01405">
    <property type="entry name" value="Non_canon_purine_NTPase"/>
    <property type="match status" value="1"/>
</dbReference>
<dbReference type="CDD" id="cd00515">
    <property type="entry name" value="HAM1"/>
    <property type="match status" value="1"/>
</dbReference>
<evidence type="ECO:0000256" key="9">
    <source>
        <dbReference type="ARBA" id="ARBA00051875"/>
    </source>
</evidence>
<dbReference type="GO" id="GO:0046872">
    <property type="term" value="F:metal ion binding"/>
    <property type="evidence" value="ECO:0007669"/>
    <property type="project" value="UniProtKB-KW"/>
</dbReference>
<evidence type="ECO:0000256" key="14">
    <source>
        <dbReference type="ARBA" id="ARBA00078805"/>
    </source>
</evidence>
<accession>A0A381ZVK2</accession>
<dbReference type="Gene3D" id="3.90.950.10">
    <property type="match status" value="1"/>
</dbReference>
<evidence type="ECO:0000256" key="2">
    <source>
        <dbReference type="ARBA" id="ARBA00008023"/>
    </source>
</evidence>
<dbReference type="PANTHER" id="PTHR11067:SF9">
    <property type="entry name" value="INOSINE TRIPHOSPHATE PYROPHOSPHATASE"/>
    <property type="match status" value="1"/>
</dbReference>
<organism evidence="17">
    <name type="scientific">marine metagenome</name>
    <dbReference type="NCBI Taxonomy" id="408172"/>
    <lineage>
        <taxon>unclassified sequences</taxon>
        <taxon>metagenomes</taxon>
        <taxon>ecological metagenomes</taxon>
    </lineage>
</organism>
<dbReference type="InterPro" id="IPR029001">
    <property type="entry name" value="ITPase-like_fam"/>
</dbReference>
<evidence type="ECO:0000256" key="1">
    <source>
        <dbReference type="ARBA" id="ARBA00001946"/>
    </source>
</evidence>
<evidence type="ECO:0000256" key="15">
    <source>
        <dbReference type="ARBA" id="ARBA00083186"/>
    </source>
</evidence>
<evidence type="ECO:0000256" key="4">
    <source>
        <dbReference type="ARBA" id="ARBA00022723"/>
    </source>
</evidence>
<proteinExistence type="inferred from homology"/>
<dbReference type="InterPro" id="IPR002637">
    <property type="entry name" value="RdgB/HAM1"/>
</dbReference>
<dbReference type="AlphaFoldDB" id="A0A381ZVK2"/>
<evidence type="ECO:0000256" key="3">
    <source>
        <dbReference type="ARBA" id="ARBA00011738"/>
    </source>
</evidence>
<keyword evidence="6" id="KW-0378">Hydrolase</keyword>
<evidence type="ECO:0000256" key="16">
    <source>
        <dbReference type="ARBA" id="ARBA00083635"/>
    </source>
</evidence>
<comment type="catalytic activity">
    <reaction evidence="9">
        <text>dITP + H2O = dIMP + diphosphate + H(+)</text>
        <dbReference type="Rhea" id="RHEA:28342"/>
        <dbReference type="ChEBI" id="CHEBI:15377"/>
        <dbReference type="ChEBI" id="CHEBI:15378"/>
        <dbReference type="ChEBI" id="CHEBI:33019"/>
        <dbReference type="ChEBI" id="CHEBI:61194"/>
        <dbReference type="ChEBI" id="CHEBI:61382"/>
        <dbReference type="EC" id="3.6.1.66"/>
    </reaction>
</comment>
<evidence type="ECO:0000313" key="17">
    <source>
        <dbReference type="EMBL" id="SVA92877.1"/>
    </source>
</evidence>
<evidence type="ECO:0000256" key="6">
    <source>
        <dbReference type="ARBA" id="ARBA00022801"/>
    </source>
</evidence>
<dbReference type="GO" id="GO:0009117">
    <property type="term" value="P:nucleotide metabolic process"/>
    <property type="evidence" value="ECO:0007669"/>
    <property type="project" value="UniProtKB-KW"/>
</dbReference>
<gene>
    <name evidence="17" type="ORF">METZ01_LOCUS145731</name>
</gene>
<evidence type="ECO:0000256" key="8">
    <source>
        <dbReference type="ARBA" id="ARBA00023080"/>
    </source>
</evidence>
<name>A0A381ZVK2_9ZZZZ</name>
<dbReference type="Pfam" id="PF01725">
    <property type="entry name" value="Ham1p_like"/>
    <property type="match status" value="1"/>
</dbReference>
<evidence type="ECO:0000256" key="10">
    <source>
        <dbReference type="ARBA" id="ARBA00052017"/>
    </source>
</evidence>
<evidence type="ECO:0000256" key="5">
    <source>
        <dbReference type="ARBA" id="ARBA00022741"/>
    </source>
</evidence>
<keyword evidence="5" id="KW-0547">Nucleotide-binding</keyword>
<dbReference type="SUPFAM" id="SSF52972">
    <property type="entry name" value="ITPase-like"/>
    <property type="match status" value="1"/>
</dbReference>
<comment type="subunit">
    <text evidence="3">Homodimer.</text>
</comment>
<keyword evidence="7" id="KW-0460">Magnesium</keyword>
<keyword evidence="4" id="KW-0479">Metal-binding</keyword>
<dbReference type="EMBL" id="UINC01022707">
    <property type="protein sequence ID" value="SVA92877.1"/>
    <property type="molecule type" value="Genomic_DNA"/>
</dbReference>
<comment type="cofactor">
    <cofactor evidence="1">
        <name>Mg(2+)</name>
        <dbReference type="ChEBI" id="CHEBI:18420"/>
    </cofactor>
</comment>
<dbReference type="NCBIfam" id="TIGR00042">
    <property type="entry name" value="RdgB/HAM1 family non-canonical purine NTP pyrophosphatase"/>
    <property type="match status" value="1"/>
</dbReference>
<dbReference type="PANTHER" id="PTHR11067">
    <property type="entry name" value="INOSINE TRIPHOSPHATE PYROPHOSPHATASE/HAM1 PROTEIN"/>
    <property type="match status" value="1"/>
</dbReference>
<comment type="similarity">
    <text evidence="2">Belongs to the HAM1 NTPase family.</text>
</comment>
<dbReference type="FunFam" id="3.90.950.10:FF:000001">
    <property type="entry name" value="dITP/XTP pyrophosphatase"/>
    <property type="match status" value="1"/>
</dbReference>
<dbReference type="GO" id="GO:0017111">
    <property type="term" value="F:ribonucleoside triphosphate phosphatase activity"/>
    <property type="evidence" value="ECO:0007669"/>
    <property type="project" value="InterPro"/>
</dbReference>
<dbReference type="GO" id="GO:0036222">
    <property type="term" value="F:XTP diphosphatase activity"/>
    <property type="evidence" value="ECO:0007669"/>
    <property type="project" value="UniProtKB-ARBA"/>
</dbReference>
<evidence type="ECO:0000256" key="7">
    <source>
        <dbReference type="ARBA" id="ARBA00022842"/>
    </source>
</evidence>
<dbReference type="GO" id="GO:0035870">
    <property type="term" value="F:dITP diphosphatase activity"/>
    <property type="evidence" value="ECO:0007669"/>
    <property type="project" value="UniProtKB-ARBA"/>
</dbReference>
<evidence type="ECO:0000256" key="12">
    <source>
        <dbReference type="ARBA" id="ARBA00071289"/>
    </source>
</evidence>
<dbReference type="EC" id="3.6.1.66" evidence="11"/>